<gene>
    <name evidence="1" type="ORF">RMAR00112_LOCUS10552</name>
</gene>
<dbReference type="EMBL" id="HBHW01013511">
    <property type="protein sequence ID" value="CAE0042584.1"/>
    <property type="molecule type" value="Transcribed_RNA"/>
</dbReference>
<dbReference type="AlphaFoldDB" id="A0A7S2ZJY2"/>
<sequence>MAAIMVQKNADAMGLHRPWGHEVAGATRHLKRDGVIEVEEKVQAKMDCNGCNCARMTATRGDGPLRKGLTLGLPSDLAGPFRMGKTVPSTLPTVVDDDTAWMGTCTRERCHSSSVSPLPHVAFAGA</sequence>
<name>A0A7S2ZJY2_9RHOD</name>
<accession>A0A7S2ZJY2</accession>
<organism evidence="1">
    <name type="scientific">Rhodosorus marinus</name>
    <dbReference type="NCBI Taxonomy" id="101924"/>
    <lineage>
        <taxon>Eukaryota</taxon>
        <taxon>Rhodophyta</taxon>
        <taxon>Stylonematophyceae</taxon>
        <taxon>Stylonematales</taxon>
        <taxon>Stylonemataceae</taxon>
        <taxon>Rhodosorus</taxon>
    </lineage>
</organism>
<evidence type="ECO:0000313" key="1">
    <source>
        <dbReference type="EMBL" id="CAE0042584.1"/>
    </source>
</evidence>
<protein>
    <submittedName>
        <fullName evidence="1">Uncharacterized protein</fullName>
    </submittedName>
</protein>
<proteinExistence type="predicted"/>
<reference evidence="1" key="1">
    <citation type="submission" date="2021-01" db="EMBL/GenBank/DDBJ databases">
        <authorList>
            <person name="Corre E."/>
            <person name="Pelletier E."/>
            <person name="Niang G."/>
            <person name="Scheremetjew M."/>
            <person name="Finn R."/>
            <person name="Kale V."/>
            <person name="Holt S."/>
            <person name="Cochrane G."/>
            <person name="Meng A."/>
            <person name="Brown T."/>
            <person name="Cohen L."/>
        </authorList>
    </citation>
    <scope>NUCLEOTIDE SEQUENCE</scope>
    <source>
        <strain evidence="1">CCMP 769</strain>
    </source>
</reference>